<sequence>MIKQSEVRPMKPITGTWFDFYHCNPYEGDTWNAATQQFTAHDWELKLTEMAEAGMDTFVLLSVALYGKAFYPSEVMPLRWDTVCPDPLEAVLAAGDKLNVSLYLGLGFFTTPIMGHLSMEGDYSRLRIDVARELSEKYGHHPSFAGWYFPVEAAIRDYFPDKYIAYANELANLCRKHGPDKVLIAPYGTRTAKCDDRFVAQLRSLEVDYIAYQDEIGVNRTTHEEAKRTFASLREAHDRAGKPLWADVELFRFQGKVLYPPDFERIEKQLETVSPWVDKVLGYQYLGMMNKPGSPVHAGHESSVKLYEDYMAFLERHDLRPRGVQGR</sequence>
<dbReference type="Proteomes" id="UP001596528">
    <property type="component" value="Unassembled WGS sequence"/>
</dbReference>
<reference evidence="3" key="1">
    <citation type="journal article" date="2019" name="Int. J. Syst. Evol. Microbiol.">
        <title>The Global Catalogue of Microorganisms (GCM) 10K type strain sequencing project: providing services to taxonomists for standard genome sequencing and annotation.</title>
        <authorList>
            <consortium name="The Broad Institute Genomics Platform"/>
            <consortium name="The Broad Institute Genome Sequencing Center for Infectious Disease"/>
            <person name="Wu L."/>
            <person name="Ma J."/>
        </authorList>
    </citation>
    <scope>NUCLEOTIDE SEQUENCE [LARGE SCALE GENOMIC DNA]</scope>
    <source>
        <strain evidence="3">JCM 18657</strain>
    </source>
</reference>
<dbReference type="RefSeq" id="WP_246068066.1">
    <property type="nucleotide sequence ID" value="NZ_JBHTGQ010000026.1"/>
</dbReference>
<dbReference type="SUPFAM" id="SSF51445">
    <property type="entry name" value="(Trans)glycosidases"/>
    <property type="match status" value="1"/>
</dbReference>
<feature type="domain" description="DUF4434" evidence="1">
    <location>
        <begin position="13"/>
        <end position="294"/>
    </location>
</feature>
<dbReference type="Pfam" id="PF14488">
    <property type="entry name" value="DUF4434"/>
    <property type="match status" value="1"/>
</dbReference>
<dbReference type="EMBL" id="JBHTGQ010000026">
    <property type="protein sequence ID" value="MFC7750628.1"/>
    <property type="molecule type" value="Genomic_DNA"/>
</dbReference>
<dbReference type="InterPro" id="IPR017853">
    <property type="entry name" value="GH"/>
</dbReference>
<gene>
    <name evidence="2" type="ORF">ACFQWB_11930</name>
</gene>
<evidence type="ECO:0000259" key="1">
    <source>
        <dbReference type="Pfam" id="PF14488"/>
    </source>
</evidence>
<protein>
    <submittedName>
        <fullName evidence="2">DUF4434 domain-containing protein</fullName>
    </submittedName>
</protein>
<evidence type="ECO:0000313" key="2">
    <source>
        <dbReference type="EMBL" id="MFC7750628.1"/>
    </source>
</evidence>
<evidence type="ECO:0000313" key="3">
    <source>
        <dbReference type="Proteomes" id="UP001596528"/>
    </source>
</evidence>
<proteinExistence type="predicted"/>
<comment type="caution">
    <text evidence="2">The sequence shown here is derived from an EMBL/GenBank/DDBJ whole genome shotgun (WGS) entry which is preliminary data.</text>
</comment>
<accession>A0ABW2V8J2</accession>
<name>A0ABW2V8J2_9BACL</name>
<dbReference type="Gene3D" id="3.20.20.80">
    <property type="entry name" value="Glycosidases"/>
    <property type="match status" value="1"/>
</dbReference>
<organism evidence="2 3">
    <name type="scientific">Paenibacillus thermoaerophilus</name>
    <dbReference type="NCBI Taxonomy" id="1215385"/>
    <lineage>
        <taxon>Bacteria</taxon>
        <taxon>Bacillati</taxon>
        <taxon>Bacillota</taxon>
        <taxon>Bacilli</taxon>
        <taxon>Bacillales</taxon>
        <taxon>Paenibacillaceae</taxon>
        <taxon>Paenibacillus</taxon>
    </lineage>
</organism>
<keyword evidence="3" id="KW-1185">Reference proteome</keyword>
<dbReference type="InterPro" id="IPR027849">
    <property type="entry name" value="DUF4434"/>
</dbReference>